<keyword evidence="2" id="KW-1185">Reference proteome</keyword>
<dbReference type="Proteomes" id="UP000789525">
    <property type="component" value="Unassembled WGS sequence"/>
</dbReference>
<name>A0ACA9KEJ6_9GLOM</name>
<organism evidence="1 2">
    <name type="scientific">Acaulospora colombiana</name>
    <dbReference type="NCBI Taxonomy" id="27376"/>
    <lineage>
        <taxon>Eukaryota</taxon>
        <taxon>Fungi</taxon>
        <taxon>Fungi incertae sedis</taxon>
        <taxon>Mucoromycota</taxon>
        <taxon>Glomeromycotina</taxon>
        <taxon>Glomeromycetes</taxon>
        <taxon>Diversisporales</taxon>
        <taxon>Acaulosporaceae</taxon>
        <taxon>Acaulospora</taxon>
    </lineage>
</organism>
<evidence type="ECO:0000313" key="1">
    <source>
        <dbReference type="EMBL" id="CAG8468975.1"/>
    </source>
</evidence>
<dbReference type="EMBL" id="CAJVPT010001797">
    <property type="protein sequence ID" value="CAG8468975.1"/>
    <property type="molecule type" value="Genomic_DNA"/>
</dbReference>
<protein>
    <submittedName>
        <fullName evidence="1">12054_t:CDS:1</fullName>
    </submittedName>
</protein>
<sequence length="131" mass="15039">MLASAVNTHPYPKEFNNGDATTVIIPENVYTDESLNVITAVVCGKCASARKPSTYDAPEDTSKSRQKINQADQMGRKFIYFGKWHGNRDILEKQIFAWRVADEAGEFRMSVDDGFPGQIWRRVGRERRRRR</sequence>
<evidence type="ECO:0000313" key="2">
    <source>
        <dbReference type="Proteomes" id="UP000789525"/>
    </source>
</evidence>
<comment type="caution">
    <text evidence="1">The sequence shown here is derived from an EMBL/GenBank/DDBJ whole genome shotgun (WGS) entry which is preliminary data.</text>
</comment>
<accession>A0ACA9KEJ6</accession>
<gene>
    <name evidence="1" type="ORF">ACOLOM_LOCUS1504</name>
</gene>
<reference evidence="1" key="1">
    <citation type="submission" date="2021-06" db="EMBL/GenBank/DDBJ databases">
        <authorList>
            <person name="Kallberg Y."/>
            <person name="Tangrot J."/>
            <person name="Rosling A."/>
        </authorList>
    </citation>
    <scope>NUCLEOTIDE SEQUENCE</scope>
    <source>
        <strain evidence="1">CL356</strain>
    </source>
</reference>
<proteinExistence type="predicted"/>